<evidence type="ECO:0000313" key="3">
    <source>
        <dbReference type="Proteomes" id="UP000838878"/>
    </source>
</evidence>
<gene>
    <name evidence="2" type="ORF">BINO364_LOCUS12899</name>
</gene>
<organism evidence="2 3">
    <name type="scientific">Brenthis ino</name>
    <name type="common">lesser marbled fritillary</name>
    <dbReference type="NCBI Taxonomy" id="405034"/>
    <lineage>
        <taxon>Eukaryota</taxon>
        <taxon>Metazoa</taxon>
        <taxon>Ecdysozoa</taxon>
        <taxon>Arthropoda</taxon>
        <taxon>Hexapoda</taxon>
        <taxon>Insecta</taxon>
        <taxon>Pterygota</taxon>
        <taxon>Neoptera</taxon>
        <taxon>Endopterygota</taxon>
        <taxon>Lepidoptera</taxon>
        <taxon>Glossata</taxon>
        <taxon>Ditrysia</taxon>
        <taxon>Papilionoidea</taxon>
        <taxon>Nymphalidae</taxon>
        <taxon>Heliconiinae</taxon>
        <taxon>Argynnini</taxon>
        <taxon>Brenthis</taxon>
    </lineage>
</organism>
<dbReference type="Proteomes" id="UP000838878">
    <property type="component" value="Chromosome 6"/>
</dbReference>
<keyword evidence="3" id="KW-1185">Reference proteome</keyword>
<proteinExistence type="predicted"/>
<reference evidence="2" key="1">
    <citation type="submission" date="2021-12" db="EMBL/GenBank/DDBJ databases">
        <authorList>
            <person name="Martin H S."/>
        </authorList>
    </citation>
    <scope>NUCLEOTIDE SEQUENCE</scope>
</reference>
<feature type="region of interest" description="Disordered" evidence="1">
    <location>
        <begin position="53"/>
        <end position="81"/>
    </location>
</feature>
<evidence type="ECO:0000256" key="1">
    <source>
        <dbReference type="SAM" id="MobiDB-lite"/>
    </source>
</evidence>
<protein>
    <submittedName>
        <fullName evidence="2">Uncharacterized protein</fullName>
    </submittedName>
</protein>
<sequence length="81" mass="8985">MGSKRLLCGNTDAGWARPEAPRVALVRAKRRGGKRSAVSRPAALRYNGTNRQKIKTAPRQFRIPNTESKNKARKAQAVDLD</sequence>
<dbReference type="AlphaFoldDB" id="A0A8J9UWV4"/>
<evidence type="ECO:0000313" key="2">
    <source>
        <dbReference type="EMBL" id="CAH0727578.1"/>
    </source>
</evidence>
<dbReference type="EMBL" id="OV170226">
    <property type="protein sequence ID" value="CAH0727578.1"/>
    <property type="molecule type" value="Genomic_DNA"/>
</dbReference>
<name>A0A8J9UWV4_9NEOP</name>
<accession>A0A8J9UWV4</accession>
<feature type="non-terminal residue" evidence="2">
    <location>
        <position position="81"/>
    </location>
</feature>